<evidence type="ECO:0000256" key="4">
    <source>
        <dbReference type="ARBA" id="ARBA00022692"/>
    </source>
</evidence>
<sequence>MLGNINPIAIELGPFQIRWYGLIIASAVLIATFLSVREGKKHGILEDDIYDLLLRALPVAIISARIYYVIFEWSYYKNHLSEIYRIWDGGIAIYGALIGAIITIIIFCRKRSIEIWNLLDVLAPNVILAQGIGRWGNFTNQEAHGSKTTLEFLQNLHIPEFIIKQMQIAGSYYQPTFLYESLWDIGGFIVLCVLRKQHHLLKNGEVVLSYVMWYAFGRFFIEGLRTDSLMLGGIRVSQWLSVLLIIGALVIFFYRRQHNSNLQWYNKNT</sequence>
<keyword evidence="9" id="KW-1185">Reference proteome</keyword>
<feature type="transmembrane region" description="Helical" evidence="7">
    <location>
        <begin position="52"/>
        <end position="71"/>
    </location>
</feature>
<keyword evidence="6 7" id="KW-0472">Membrane</keyword>
<feature type="transmembrane region" description="Helical" evidence="7">
    <location>
        <begin position="91"/>
        <end position="108"/>
    </location>
</feature>
<dbReference type="PANTHER" id="PTHR30589:SF0">
    <property type="entry name" value="PHOSPHATIDYLGLYCEROL--PROLIPOPROTEIN DIACYLGLYCERYL TRANSFERASE"/>
    <property type="match status" value="1"/>
</dbReference>
<comment type="catalytic activity">
    <reaction evidence="7">
        <text>L-cysteinyl-[prolipoprotein] + a 1,2-diacyl-sn-glycero-3-phospho-(1'-sn-glycerol) = an S-1,2-diacyl-sn-glyceryl-L-cysteinyl-[prolipoprotein] + sn-glycerol 1-phosphate + H(+)</text>
        <dbReference type="Rhea" id="RHEA:56712"/>
        <dbReference type="Rhea" id="RHEA-COMP:14679"/>
        <dbReference type="Rhea" id="RHEA-COMP:14680"/>
        <dbReference type="ChEBI" id="CHEBI:15378"/>
        <dbReference type="ChEBI" id="CHEBI:29950"/>
        <dbReference type="ChEBI" id="CHEBI:57685"/>
        <dbReference type="ChEBI" id="CHEBI:64716"/>
        <dbReference type="ChEBI" id="CHEBI:140658"/>
        <dbReference type="EC" id="2.5.1.145"/>
    </reaction>
</comment>
<comment type="pathway">
    <text evidence="7">Protein modification; lipoprotein biosynthesis (diacylglyceryl transfer).</text>
</comment>
<dbReference type="GO" id="GO:0042158">
    <property type="term" value="P:lipoprotein biosynthetic process"/>
    <property type="evidence" value="ECO:0007669"/>
    <property type="project" value="UniProtKB-UniRule"/>
</dbReference>
<evidence type="ECO:0000256" key="2">
    <source>
        <dbReference type="ARBA" id="ARBA00022475"/>
    </source>
</evidence>
<accession>A0A0R1WT35</accession>
<evidence type="ECO:0000256" key="7">
    <source>
        <dbReference type="HAMAP-Rule" id="MF_01147"/>
    </source>
</evidence>
<comment type="similarity">
    <text evidence="1 7">Belongs to the Lgt family.</text>
</comment>
<keyword evidence="5 7" id="KW-1133">Transmembrane helix</keyword>
<dbReference type="EMBL" id="AZGD01000095">
    <property type="protein sequence ID" value="KRM18342.1"/>
    <property type="molecule type" value="Genomic_DNA"/>
</dbReference>
<feature type="transmembrane region" description="Helical" evidence="7">
    <location>
        <begin position="17"/>
        <end position="36"/>
    </location>
</feature>
<comment type="caution">
    <text evidence="8">The sequence shown here is derived from an EMBL/GenBank/DDBJ whole genome shotgun (WGS) entry which is preliminary data.</text>
</comment>
<feature type="binding site" evidence="7">
    <location>
        <position position="134"/>
    </location>
    <ligand>
        <name>a 1,2-diacyl-sn-glycero-3-phospho-(1'-sn-glycerol)</name>
        <dbReference type="ChEBI" id="CHEBI:64716"/>
    </ligand>
</feature>
<feature type="transmembrane region" description="Helical" evidence="7">
    <location>
        <begin position="206"/>
        <end position="224"/>
    </location>
</feature>
<comment type="subcellular location">
    <subcellularLocation>
        <location evidence="7">Cell membrane</location>
        <topology evidence="7">Multi-pass membrane protein</topology>
    </subcellularLocation>
</comment>
<protein>
    <recommendedName>
        <fullName evidence="7">Phosphatidylglycerol--prolipoprotein diacylglyceryl transferase</fullName>
        <ecNumber evidence="7">2.5.1.145</ecNumber>
    </recommendedName>
</protein>
<dbReference type="STRING" id="1423755.FC40_GL001022"/>
<dbReference type="UniPathway" id="UPA00664"/>
<dbReference type="HAMAP" id="MF_01147">
    <property type="entry name" value="Lgt"/>
    <property type="match status" value="1"/>
</dbReference>
<evidence type="ECO:0000256" key="6">
    <source>
        <dbReference type="ARBA" id="ARBA00023136"/>
    </source>
</evidence>
<dbReference type="EC" id="2.5.1.145" evidence="7"/>
<dbReference type="NCBIfam" id="TIGR00544">
    <property type="entry name" value="lgt"/>
    <property type="match status" value="1"/>
</dbReference>
<comment type="function">
    <text evidence="7">Catalyzes the transfer of the diacylglyceryl group from phosphatidylglycerol to the sulfhydryl group of the N-terminal cysteine of a prolipoprotein, the first step in the formation of mature lipoproteins.</text>
</comment>
<evidence type="ECO:0000313" key="9">
    <source>
        <dbReference type="Proteomes" id="UP000051054"/>
    </source>
</evidence>
<keyword evidence="8" id="KW-0449">Lipoprotein</keyword>
<proteinExistence type="inferred from homology"/>
<feature type="transmembrane region" description="Helical" evidence="7">
    <location>
        <begin position="236"/>
        <end position="254"/>
    </location>
</feature>
<keyword evidence="4 7" id="KW-0812">Transmembrane</keyword>
<dbReference type="RefSeq" id="WP_025022112.1">
    <property type="nucleotide sequence ID" value="NZ_AZGD01000095.1"/>
</dbReference>
<organism evidence="8 9">
    <name type="scientific">Ligilactobacillus hayakitensis DSM 18933 = JCM 14209</name>
    <dbReference type="NCBI Taxonomy" id="1423755"/>
    <lineage>
        <taxon>Bacteria</taxon>
        <taxon>Bacillati</taxon>
        <taxon>Bacillota</taxon>
        <taxon>Bacilli</taxon>
        <taxon>Lactobacillales</taxon>
        <taxon>Lactobacillaceae</taxon>
        <taxon>Ligilactobacillus</taxon>
    </lineage>
</organism>
<dbReference type="eggNOG" id="COG0682">
    <property type="taxonomic scope" value="Bacteria"/>
</dbReference>
<dbReference type="PATRIC" id="fig|1423755.3.peg.1079"/>
<dbReference type="Pfam" id="PF01790">
    <property type="entry name" value="LGT"/>
    <property type="match status" value="1"/>
</dbReference>
<evidence type="ECO:0000256" key="1">
    <source>
        <dbReference type="ARBA" id="ARBA00007150"/>
    </source>
</evidence>
<dbReference type="InterPro" id="IPR001640">
    <property type="entry name" value="Lgt"/>
</dbReference>
<dbReference type="GO" id="GO:0008961">
    <property type="term" value="F:phosphatidylglycerol-prolipoprotein diacylglyceryl transferase activity"/>
    <property type="evidence" value="ECO:0007669"/>
    <property type="project" value="UniProtKB-UniRule"/>
</dbReference>
<dbReference type="GO" id="GO:0005886">
    <property type="term" value="C:plasma membrane"/>
    <property type="evidence" value="ECO:0007669"/>
    <property type="project" value="UniProtKB-SubCell"/>
</dbReference>
<evidence type="ECO:0000256" key="3">
    <source>
        <dbReference type="ARBA" id="ARBA00022679"/>
    </source>
</evidence>
<dbReference type="PANTHER" id="PTHR30589">
    <property type="entry name" value="PROLIPOPROTEIN DIACYLGLYCERYL TRANSFERASE"/>
    <property type="match status" value="1"/>
</dbReference>
<dbReference type="Proteomes" id="UP000051054">
    <property type="component" value="Unassembled WGS sequence"/>
</dbReference>
<evidence type="ECO:0000313" key="8">
    <source>
        <dbReference type="EMBL" id="KRM18342.1"/>
    </source>
</evidence>
<keyword evidence="2 7" id="KW-1003">Cell membrane</keyword>
<gene>
    <name evidence="7" type="primary">lgt</name>
    <name evidence="8" type="ORF">FC40_GL001022</name>
</gene>
<name>A0A0R1WT35_9LACO</name>
<dbReference type="AlphaFoldDB" id="A0A0R1WT35"/>
<evidence type="ECO:0000256" key="5">
    <source>
        <dbReference type="ARBA" id="ARBA00022989"/>
    </source>
</evidence>
<dbReference type="OrthoDB" id="871140at2"/>
<keyword evidence="3 7" id="KW-0808">Transferase</keyword>
<reference evidence="8 9" key="1">
    <citation type="journal article" date="2015" name="Genome Announc.">
        <title>Expanding the biotechnology potential of lactobacilli through comparative genomics of 213 strains and associated genera.</title>
        <authorList>
            <person name="Sun Z."/>
            <person name="Harris H.M."/>
            <person name="McCann A."/>
            <person name="Guo C."/>
            <person name="Argimon S."/>
            <person name="Zhang W."/>
            <person name="Yang X."/>
            <person name="Jeffery I.B."/>
            <person name="Cooney J.C."/>
            <person name="Kagawa T.F."/>
            <person name="Liu W."/>
            <person name="Song Y."/>
            <person name="Salvetti E."/>
            <person name="Wrobel A."/>
            <person name="Rasinkangas P."/>
            <person name="Parkhill J."/>
            <person name="Rea M.C."/>
            <person name="O'Sullivan O."/>
            <person name="Ritari J."/>
            <person name="Douillard F.P."/>
            <person name="Paul Ross R."/>
            <person name="Yang R."/>
            <person name="Briner A.E."/>
            <person name="Felis G.E."/>
            <person name="de Vos W.M."/>
            <person name="Barrangou R."/>
            <person name="Klaenhammer T.R."/>
            <person name="Caufield P.W."/>
            <person name="Cui Y."/>
            <person name="Zhang H."/>
            <person name="O'Toole P.W."/>
        </authorList>
    </citation>
    <scope>NUCLEOTIDE SEQUENCE [LARGE SCALE GENOMIC DNA]</scope>
    <source>
        <strain evidence="8 9">DSM 18933</strain>
    </source>
</reference>